<evidence type="ECO:0000313" key="1">
    <source>
        <dbReference type="EMBL" id="CUV03760.1"/>
    </source>
</evidence>
<name>A0A160VFU8_9ZZZZ</name>
<gene>
    <name evidence="1" type="ORF">MGWOODY_Clf126</name>
</gene>
<proteinExistence type="predicted"/>
<reference evidence="1" key="1">
    <citation type="submission" date="2015-10" db="EMBL/GenBank/DDBJ databases">
        <authorList>
            <person name="Gilbert D.G."/>
        </authorList>
    </citation>
    <scope>NUCLEOTIDE SEQUENCE</scope>
</reference>
<sequence length="44" mass="5199">MPCVSVLLTFRRRQRCRPDYDFGLKAVNSRLAREDWPIGSVILY</sequence>
<dbReference type="EMBL" id="FAXA01000476">
    <property type="protein sequence ID" value="CUV03760.1"/>
    <property type="molecule type" value="Genomic_DNA"/>
</dbReference>
<dbReference type="AlphaFoldDB" id="A0A160VFU8"/>
<organism evidence="1">
    <name type="scientific">hydrothermal vent metagenome</name>
    <dbReference type="NCBI Taxonomy" id="652676"/>
    <lineage>
        <taxon>unclassified sequences</taxon>
        <taxon>metagenomes</taxon>
        <taxon>ecological metagenomes</taxon>
    </lineage>
</organism>
<accession>A0A160VFU8</accession>
<protein>
    <submittedName>
        <fullName evidence="1">Uncharacterized protein</fullName>
    </submittedName>
</protein>